<organism evidence="2 3">
    <name type="scientific">Brassica napus</name>
    <name type="common">Rape</name>
    <dbReference type="NCBI Taxonomy" id="3708"/>
    <lineage>
        <taxon>Eukaryota</taxon>
        <taxon>Viridiplantae</taxon>
        <taxon>Streptophyta</taxon>
        <taxon>Embryophyta</taxon>
        <taxon>Tracheophyta</taxon>
        <taxon>Spermatophyta</taxon>
        <taxon>Magnoliopsida</taxon>
        <taxon>eudicotyledons</taxon>
        <taxon>Gunneridae</taxon>
        <taxon>Pentapetalae</taxon>
        <taxon>rosids</taxon>
        <taxon>malvids</taxon>
        <taxon>Brassicales</taxon>
        <taxon>Brassicaceae</taxon>
        <taxon>Brassiceae</taxon>
        <taxon>Brassica</taxon>
    </lineage>
</organism>
<reference evidence="2 3" key="1">
    <citation type="submission" date="2021-05" db="EMBL/GenBank/DDBJ databases">
        <title>Genome Assembly of Synthetic Allotetraploid Brassica napus Reveals Homoeologous Exchanges between Subgenomes.</title>
        <authorList>
            <person name="Davis J.T."/>
        </authorList>
    </citation>
    <scope>NUCLEOTIDE SEQUENCE [LARGE SCALE GENOMIC DNA]</scope>
    <source>
        <strain evidence="3">cv. Da-Ae</strain>
        <tissue evidence="2">Seedling</tissue>
    </source>
</reference>
<keyword evidence="3" id="KW-1185">Reference proteome</keyword>
<feature type="region of interest" description="Disordered" evidence="1">
    <location>
        <begin position="77"/>
        <end position="98"/>
    </location>
</feature>
<name>A0ABQ8AGF9_BRANA</name>
<sequence length="98" mass="11256">MIGTKPLNGRSGKDERDEIFVCARENEVRVRRGSSRLDAVCVREIRLGFVEARYGVLRLAKLMGLWARYITKIKHNNEAHRNEAQRSKDVDERCNGIG</sequence>
<dbReference type="Proteomes" id="UP000824890">
    <property type="component" value="Unassembled WGS sequence"/>
</dbReference>
<evidence type="ECO:0000313" key="3">
    <source>
        <dbReference type="Proteomes" id="UP000824890"/>
    </source>
</evidence>
<evidence type="ECO:0000313" key="2">
    <source>
        <dbReference type="EMBL" id="KAH0891641.1"/>
    </source>
</evidence>
<gene>
    <name evidence="2" type="ORF">HID58_054070</name>
</gene>
<proteinExistence type="predicted"/>
<comment type="caution">
    <text evidence="2">The sequence shown here is derived from an EMBL/GenBank/DDBJ whole genome shotgun (WGS) entry which is preliminary data.</text>
</comment>
<dbReference type="EMBL" id="JAGKQM010000013">
    <property type="protein sequence ID" value="KAH0891641.1"/>
    <property type="molecule type" value="Genomic_DNA"/>
</dbReference>
<protein>
    <submittedName>
        <fullName evidence="2">Uncharacterized protein</fullName>
    </submittedName>
</protein>
<evidence type="ECO:0000256" key="1">
    <source>
        <dbReference type="SAM" id="MobiDB-lite"/>
    </source>
</evidence>
<accession>A0ABQ8AGF9</accession>